<accession>A0A1I7ING4</accession>
<dbReference type="RefSeq" id="WP_093555634.1">
    <property type="nucleotide sequence ID" value="NZ_FPBO01000008.1"/>
</dbReference>
<dbReference type="OrthoDB" id="8735072at2"/>
<dbReference type="EMBL" id="FPBO01000008">
    <property type="protein sequence ID" value="SFU74471.1"/>
    <property type="molecule type" value="Genomic_DNA"/>
</dbReference>
<keyword evidence="2" id="KW-0732">Signal</keyword>
<dbReference type="Gene3D" id="1.25.40.10">
    <property type="entry name" value="Tetratricopeptide repeat domain"/>
    <property type="match status" value="2"/>
</dbReference>
<evidence type="ECO:0000313" key="3">
    <source>
        <dbReference type="EMBL" id="SFU74471.1"/>
    </source>
</evidence>
<dbReference type="SMART" id="SM00671">
    <property type="entry name" value="SEL1"/>
    <property type="match status" value="7"/>
</dbReference>
<evidence type="ECO:0000256" key="2">
    <source>
        <dbReference type="SAM" id="SignalP"/>
    </source>
</evidence>
<protein>
    <recommendedName>
        <fullName evidence="5">Sel1 repeat family protein</fullName>
    </recommendedName>
</protein>
<dbReference type="PANTHER" id="PTHR11102:SF160">
    <property type="entry name" value="ERAD-ASSOCIATED E3 UBIQUITIN-PROTEIN LIGASE COMPONENT HRD3"/>
    <property type="match status" value="1"/>
</dbReference>
<evidence type="ECO:0000256" key="1">
    <source>
        <dbReference type="SAM" id="MobiDB-lite"/>
    </source>
</evidence>
<sequence length="493" mass="52020">MVFVDKTQLSLALVLAAPLFAQAQAPAQPQARAQAGAAASVTVSGQRGAAGDPRLIVAAKNRMLSRTLASSCGFMSGYSANDDDVMLRYMSDFNLEDSASNLAERFNEFGPLGDASNTPDATSIEDPLAATDPNAPAVACGPADRRFAAGINRIMRKDKTLAQAFAALDRDDGPGALALFKAAHDKIGYDAAALMLGKMHLYGMGTPRDTAQAIAWLRKVVDARYDPVADRLRFDPAHPDMINERAEAIMLLAKIHLFGIGVKKDAAEVVKWYAKAADVGYVPASAMLAQARLTGFGGPRDVARARGLLAEAGEAGYVPALYELGRLYYNGDDGVARDYKMAGAYFTAAAKAGHAGGLFAAARMYDLGQGVAPDQPRAIALYKQAALKGQPDAESALATYFYEGQLVPQDHATARKLFKEAAVQGQADAMFNLAVMSLEGQGGPKDVAMAYVWFSLAKASGHASADTALKAVAPRLTAQDQARVDAVLKPAAR</sequence>
<dbReference type="SUPFAM" id="SSF81901">
    <property type="entry name" value="HCP-like"/>
    <property type="match status" value="2"/>
</dbReference>
<feature type="chain" id="PRO_5011482564" description="Sel1 repeat family protein" evidence="2">
    <location>
        <begin position="24"/>
        <end position="493"/>
    </location>
</feature>
<dbReference type="PANTHER" id="PTHR11102">
    <property type="entry name" value="SEL-1-LIKE PROTEIN"/>
    <property type="match status" value="1"/>
</dbReference>
<dbReference type="Pfam" id="PF08238">
    <property type="entry name" value="Sel1"/>
    <property type="match status" value="7"/>
</dbReference>
<evidence type="ECO:0000313" key="4">
    <source>
        <dbReference type="Proteomes" id="UP000199391"/>
    </source>
</evidence>
<reference evidence="4" key="1">
    <citation type="submission" date="2016-10" db="EMBL/GenBank/DDBJ databases">
        <authorList>
            <person name="Varghese N."/>
            <person name="Submissions S."/>
        </authorList>
    </citation>
    <scope>NUCLEOTIDE SEQUENCE [LARGE SCALE GENOMIC DNA]</scope>
    <source>
        <strain evidence="4">CGMCC 1.11014</strain>
    </source>
</reference>
<dbReference type="InterPro" id="IPR006597">
    <property type="entry name" value="Sel1-like"/>
</dbReference>
<dbReference type="InterPro" id="IPR050767">
    <property type="entry name" value="Sel1_AlgK"/>
</dbReference>
<dbReference type="STRING" id="1035707.SAMN05216552_1008171"/>
<dbReference type="AlphaFoldDB" id="A0A1I7ING4"/>
<proteinExistence type="predicted"/>
<name>A0A1I7ING4_9BURK</name>
<evidence type="ECO:0008006" key="5">
    <source>
        <dbReference type="Google" id="ProtNLM"/>
    </source>
</evidence>
<feature type="region of interest" description="Disordered" evidence="1">
    <location>
        <begin position="112"/>
        <end position="135"/>
    </location>
</feature>
<organism evidence="3 4">
    <name type="scientific">Pseudoduganella namucuonensis</name>
    <dbReference type="NCBI Taxonomy" id="1035707"/>
    <lineage>
        <taxon>Bacteria</taxon>
        <taxon>Pseudomonadati</taxon>
        <taxon>Pseudomonadota</taxon>
        <taxon>Betaproteobacteria</taxon>
        <taxon>Burkholderiales</taxon>
        <taxon>Oxalobacteraceae</taxon>
        <taxon>Telluria group</taxon>
        <taxon>Pseudoduganella</taxon>
    </lineage>
</organism>
<dbReference type="Proteomes" id="UP000199391">
    <property type="component" value="Unassembled WGS sequence"/>
</dbReference>
<feature type="signal peptide" evidence="2">
    <location>
        <begin position="1"/>
        <end position="23"/>
    </location>
</feature>
<dbReference type="InterPro" id="IPR011990">
    <property type="entry name" value="TPR-like_helical_dom_sf"/>
</dbReference>
<keyword evidence="4" id="KW-1185">Reference proteome</keyword>
<gene>
    <name evidence="3" type="ORF">SAMN05216552_1008171</name>
</gene>